<dbReference type="RefSeq" id="XP_007673259.1">
    <property type="nucleotide sequence ID" value="XM_007675069.1"/>
</dbReference>
<feature type="compositionally biased region" description="Basic and acidic residues" evidence="1">
    <location>
        <begin position="18"/>
        <end position="29"/>
    </location>
</feature>
<dbReference type="KEGG" id="bcom:BAUCODRAFT_344323"/>
<feature type="compositionally biased region" description="Polar residues" evidence="1">
    <location>
        <begin position="1"/>
        <end position="16"/>
    </location>
</feature>
<keyword evidence="3" id="KW-1185">Reference proteome</keyword>
<reference evidence="2 3" key="1">
    <citation type="journal article" date="2012" name="PLoS Pathog.">
        <title>Diverse lifestyles and strategies of plant pathogenesis encoded in the genomes of eighteen Dothideomycetes fungi.</title>
        <authorList>
            <person name="Ohm R.A."/>
            <person name="Feau N."/>
            <person name="Henrissat B."/>
            <person name="Schoch C.L."/>
            <person name="Horwitz B.A."/>
            <person name="Barry K.W."/>
            <person name="Condon B.J."/>
            <person name="Copeland A.C."/>
            <person name="Dhillon B."/>
            <person name="Glaser F."/>
            <person name="Hesse C.N."/>
            <person name="Kosti I."/>
            <person name="LaButti K."/>
            <person name="Lindquist E.A."/>
            <person name="Lucas S."/>
            <person name="Salamov A.A."/>
            <person name="Bradshaw R.E."/>
            <person name="Ciuffetti L."/>
            <person name="Hamelin R.C."/>
            <person name="Kema G.H.J."/>
            <person name="Lawrence C."/>
            <person name="Scott J.A."/>
            <person name="Spatafora J.W."/>
            <person name="Turgeon B.G."/>
            <person name="de Wit P.J.G.M."/>
            <person name="Zhong S."/>
            <person name="Goodwin S.B."/>
            <person name="Grigoriev I.V."/>
        </authorList>
    </citation>
    <scope>NUCLEOTIDE SEQUENCE [LARGE SCALE GENOMIC DNA]</scope>
    <source>
        <strain evidence="2 3">UAMH 10762</strain>
    </source>
</reference>
<name>M2N6E7_BAUPA</name>
<dbReference type="GeneID" id="19112418"/>
<evidence type="ECO:0000256" key="1">
    <source>
        <dbReference type="SAM" id="MobiDB-lite"/>
    </source>
</evidence>
<evidence type="ECO:0000313" key="3">
    <source>
        <dbReference type="Proteomes" id="UP000011761"/>
    </source>
</evidence>
<dbReference type="HOGENOM" id="CLU_2072698_0_0_1"/>
<dbReference type="AlphaFoldDB" id="M2N6E7"/>
<feature type="region of interest" description="Disordered" evidence="1">
    <location>
        <begin position="1"/>
        <end position="51"/>
    </location>
</feature>
<protein>
    <submittedName>
        <fullName evidence="2">Uncharacterized protein</fullName>
    </submittedName>
</protein>
<evidence type="ECO:0000313" key="2">
    <source>
        <dbReference type="EMBL" id="EMC99643.1"/>
    </source>
</evidence>
<accession>M2N6E7</accession>
<dbReference type="Proteomes" id="UP000011761">
    <property type="component" value="Unassembled WGS sequence"/>
</dbReference>
<organism evidence="2 3">
    <name type="scientific">Baudoinia panamericana (strain UAMH 10762)</name>
    <name type="common">Angels' share fungus</name>
    <name type="synonym">Baudoinia compniacensis (strain UAMH 10762)</name>
    <dbReference type="NCBI Taxonomy" id="717646"/>
    <lineage>
        <taxon>Eukaryota</taxon>
        <taxon>Fungi</taxon>
        <taxon>Dikarya</taxon>
        <taxon>Ascomycota</taxon>
        <taxon>Pezizomycotina</taxon>
        <taxon>Dothideomycetes</taxon>
        <taxon>Dothideomycetidae</taxon>
        <taxon>Mycosphaerellales</taxon>
        <taxon>Teratosphaeriaceae</taxon>
        <taxon>Baudoinia</taxon>
    </lineage>
</organism>
<dbReference type="EMBL" id="KB445551">
    <property type="protein sequence ID" value="EMC99643.1"/>
    <property type="molecule type" value="Genomic_DNA"/>
</dbReference>
<feature type="compositionally biased region" description="Polar residues" evidence="1">
    <location>
        <begin position="30"/>
        <end position="49"/>
    </location>
</feature>
<sequence length="118" mass="13221">MSQVQATRQTTITVAKSQKPDLRFQHHAESVTSHTSPARSTATVTSSPHAVNDPHQCLPTITCCEAVMGRDDYDDFCEPANTGHMDERLVQANRHDLTHQRTCAKAHLTSKPHYDWAR</sequence>
<proteinExistence type="predicted"/>
<gene>
    <name evidence="2" type="ORF">BAUCODRAFT_344323</name>
</gene>